<proteinExistence type="predicted"/>
<dbReference type="EMBL" id="BAAARJ010000001">
    <property type="protein sequence ID" value="GAA2592888.1"/>
    <property type="molecule type" value="Genomic_DNA"/>
</dbReference>
<comment type="caution">
    <text evidence="1">The sequence shown here is derived from an EMBL/GenBank/DDBJ whole genome shotgun (WGS) entry which is preliminary data.</text>
</comment>
<reference evidence="1 2" key="1">
    <citation type="journal article" date="2019" name="Int. J. Syst. Evol. Microbiol.">
        <title>The Global Catalogue of Microorganisms (GCM) 10K type strain sequencing project: providing services to taxonomists for standard genome sequencing and annotation.</title>
        <authorList>
            <consortium name="The Broad Institute Genomics Platform"/>
            <consortium name="The Broad Institute Genome Sequencing Center for Infectious Disease"/>
            <person name="Wu L."/>
            <person name="Ma J."/>
        </authorList>
    </citation>
    <scope>NUCLEOTIDE SEQUENCE [LARGE SCALE GENOMIC DNA]</scope>
    <source>
        <strain evidence="1 2">JCM 16373</strain>
    </source>
</reference>
<dbReference type="Pfam" id="PF22752">
    <property type="entry name" value="DUF488-N3i"/>
    <property type="match status" value="1"/>
</dbReference>
<gene>
    <name evidence="1" type="ORF">GCM10009863_02350</name>
</gene>
<dbReference type="PANTHER" id="PTHR36849">
    <property type="entry name" value="CYTOPLASMIC PROTEIN-RELATED"/>
    <property type="match status" value="1"/>
</dbReference>
<name>A0ABN3PPI1_9ACTN</name>
<accession>A0ABN3PPI1</accession>
<evidence type="ECO:0000313" key="1">
    <source>
        <dbReference type="EMBL" id="GAA2592888.1"/>
    </source>
</evidence>
<keyword evidence="2" id="KW-1185">Reference proteome</keyword>
<dbReference type="PANTHER" id="PTHR36849:SF1">
    <property type="entry name" value="CYTOPLASMIC PROTEIN"/>
    <property type="match status" value="1"/>
</dbReference>
<dbReference type="Proteomes" id="UP001501447">
    <property type="component" value="Unassembled WGS sequence"/>
</dbReference>
<protein>
    <submittedName>
        <fullName evidence="1">DUF488 domain-containing protein</fullName>
    </submittedName>
</protein>
<dbReference type="InterPro" id="IPR052552">
    <property type="entry name" value="YeaO-like"/>
</dbReference>
<evidence type="ECO:0000313" key="2">
    <source>
        <dbReference type="Proteomes" id="UP001501447"/>
    </source>
</evidence>
<dbReference type="RefSeq" id="WP_344561187.1">
    <property type="nucleotide sequence ID" value="NZ_BAAARJ010000001.1"/>
</dbReference>
<organism evidence="1 2">
    <name type="scientific">Streptomyces axinellae</name>
    <dbReference type="NCBI Taxonomy" id="552788"/>
    <lineage>
        <taxon>Bacteria</taxon>
        <taxon>Bacillati</taxon>
        <taxon>Actinomycetota</taxon>
        <taxon>Actinomycetes</taxon>
        <taxon>Kitasatosporales</taxon>
        <taxon>Streptomycetaceae</taxon>
        <taxon>Streptomyces</taxon>
    </lineage>
</organism>
<sequence>MTSRKKLTVRVRRVYEDPEPGEDGVRVLVDRVWPRGESKERAALDAWEKAVAPSTELRKWYGHDPERFEGFAARYRAELETEEGEQALADLLAHAPRGGTLTLLTATKEPSLSHARVLEEELEKRA</sequence>